<evidence type="ECO:0000313" key="1">
    <source>
        <dbReference type="EMBL" id="KAK9019935.1"/>
    </source>
</evidence>
<evidence type="ECO:0000313" key="2">
    <source>
        <dbReference type="Proteomes" id="UP001396334"/>
    </source>
</evidence>
<dbReference type="EMBL" id="JBBPBN010000017">
    <property type="protein sequence ID" value="KAK9019935.1"/>
    <property type="molecule type" value="Genomic_DNA"/>
</dbReference>
<accession>A0ABR2S3W8</accession>
<organism evidence="1 2">
    <name type="scientific">Hibiscus sabdariffa</name>
    <name type="common">roselle</name>
    <dbReference type="NCBI Taxonomy" id="183260"/>
    <lineage>
        <taxon>Eukaryota</taxon>
        <taxon>Viridiplantae</taxon>
        <taxon>Streptophyta</taxon>
        <taxon>Embryophyta</taxon>
        <taxon>Tracheophyta</taxon>
        <taxon>Spermatophyta</taxon>
        <taxon>Magnoliopsida</taxon>
        <taxon>eudicotyledons</taxon>
        <taxon>Gunneridae</taxon>
        <taxon>Pentapetalae</taxon>
        <taxon>rosids</taxon>
        <taxon>malvids</taxon>
        <taxon>Malvales</taxon>
        <taxon>Malvaceae</taxon>
        <taxon>Malvoideae</taxon>
        <taxon>Hibiscus</taxon>
    </lineage>
</organism>
<name>A0ABR2S3W8_9ROSI</name>
<keyword evidence="2" id="KW-1185">Reference proteome</keyword>
<proteinExistence type="predicted"/>
<reference evidence="1 2" key="1">
    <citation type="journal article" date="2024" name="G3 (Bethesda)">
        <title>Genome assembly of Hibiscus sabdariffa L. provides insights into metabolisms of medicinal natural products.</title>
        <authorList>
            <person name="Kim T."/>
        </authorList>
    </citation>
    <scope>NUCLEOTIDE SEQUENCE [LARGE SCALE GENOMIC DNA]</scope>
    <source>
        <strain evidence="1">TK-2024</strain>
        <tissue evidence="1">Old leaves</tissue>
    </source>
</reference>
<dbReference type="Proteomes" id="UP001396334">
    <property type="component" value="Unassembled WGS sequence"/>
</dbReference>
<protein>
    <submittedName>
        <fullName evidence="1">Uncharacterized protein</fullName>
    </submittedName>
</protein>
<comment type="caution">
    <text evidence="1">The sequence shown here is derived from an EMBL/GenBank/DDBJ whole genome shotgun (WGS) entry which is preliminary data.</text>
</comment>
<sequence length="110" mass="12288">MALGQCDHTPTPTFHDLSMLKTLSSEPARGFSMMKNFATMFFALLLFWATLESDGKRITLEDHLLGAIAKDVSAKEGAAATERREDDSDVALVASLYRTDSRHHFYDHIP</sequence>
<gene>
    <name evidence="1" type="ORF">V6N11_054440</name>
</gene>